<dbReference type="EMBL" id="CP049055">
    <property type="protein sequence ID" value="QII11525.1"/>
    <property type="molecule type" value="Genomic_DNA"/>
</dbReference>
<dbReference type="AlphaFoldDB" id="Q1Q335"/>
<reference evidence="2 3" key="3">
    <citation type="submission" date="2020-02" db="EMBL/GenBank/DDBJ databases">
        <title>Newly sequenced genome of strain CSTR1 showed variability in Candidatus Kuenenia stuttgartiensis genomes.</title>
        <authorList>
            <person name="Ding C."/>
            <person name="Adrian L."/>
        </authorList>
    </citation>
    <scope>NUCLEOTIDE SEQUENCE [LARGE SCALE GENOMIC DNA]</scope>
    <source>
        <strain evidence="2 3">CSTR1</strain>
    </source>
</reference>
<gene>
    <name evidence="2" type="ORF">KsCSTR_21460</name>
    <name evidence="1" type="ORF">kuste3658</name>
</gene>
<sequence length="139" mass="15985">MFFVINIPPNTLEILPFQSYSCNKALPCLQDLGNKILRRKKRKIEKRLKRKQWGDQKHPMFTAKNIHYEIAANSQAIACGGIGVIHQMAIRSGLVKEIDENLELLKRHIPYHESDHILNIAYNVLSGNVRLEDIELCVP</sequence>
<reference evidence="1" key="2">
    <citation type="submission" date="2006-01" db="EMBL/GenBank/DDBJ databases">
        <authorList>
            <person name="Genoscope"/>
        </authorList>
    </citation>
    <scope>NUCLEOTIDE SEQUENCE</scope>
</reference>
<dbReference type="EMBL" id="CT573071">
    <property type="protein sequence ID" value="CAJ74421.1"/>
    <property type="molecule type" value="Genomic_DNA"/>
</dbReference>
<evidence type="ECO:0000313" key="3">
    <source>
        <dbReference type="Proteomes" id="UP000501926"/>
    </source>
</evidence>
<proteinExistence type="predicted"/>
<organism evidence="1">
    <name type="scientific">Kuenenia stuttgartiensis</name>
    <dbReference type="NCBI Taxonomy" id="174633"/>
    <lineage>
        <taxon>Bacteria</taxon>
        <taxon>Pseudomonadati</taxon>
        <taxon>Planctomycetota</taxon>
        <taxon>Candidatus Brocadiia</taxon>
        <taxon>Candidatus Brocadiales</taxon>
        <taxon>Candidatus Brocadiaceae</taxon>
        <taxon>Candidatus Kuenenia</taxon>
    </lineage>
</organism>
<evidence type="ECO:0000313" key="1">
    <source>
        <dbReference type="EMBL" id="CAJ74421.1"/>
    </source>
</evidence>
<evidence type="ECO:0000313" key="2">
    <source>
        <dbReference type="EMBL" id="QII11525.1"/>
    </source>
</evidence>
<dbReference type="Proteomes" id="UP000501926">
    <property type="component" value="Chromosome"/>
</dbReference>
<name>Q1Q335_KUEST</name>
<protein>
    <submittedName>
        <fullName evidence="1">Predicted orf</fullName>
    </submittedName>
</protein>
<accession>Q1Q335</accession>
<reference evidence="1" key="1">
    <citation type="journal article" date="2006" name="Nature">
        <title>Deciphering the evolution and metabolism of an anammox bacterium from a community genome.</title>
        <authorList>
            <person name="Strous M."/>
            <person name="Pelletier E."/>
            <person name="Mangenot S."/>
            <person name="Rattei T."/>
            <person name="Lehner A."/>
            <person name="Taylor M.W."/>
            <person name="Horn M."/>
            <person name="Daims H."/>
            <person name="Bartol-Mavel D."/>
            <person name="Wincker P."/>
            <person name="Barbe V."/>
            <person name="Fonknechten N."/>
            <person name="Vallenet D."/>
            <person name="Segurens B."/>
            <person name="Schenowitz-Truong C."/>
            <person name="Medigue C."/>
            <person name="Collingro A."/>
            <person name="Snel B."/>
            <person name="Dutilh B.E."/>
            <person name="OpDenCamp H.J.M."/>
            <person name="vanDerDrift C."/>
            <person name="Cirpus I."/>
            <person name="vanDePas-Schoonen K.T."/>
            <person name="Harhangi H.R."/>
            <person name="vanNiftrik L."/>
            <person name="Schmid M."/>
            <person name="Keltjens J."/>
            <person name="vanDeVossenberg J."/>
            <person name="Kartal B."/>
            <person name="Meier H."/>
            <person name="Frishman D."/>
            <person name="Huynen M.A."/>
            <person name="Mewes H."/>
            <person name="Weissenbach J."/>
            <person name="Jetten M.S.M."/>
            <person name="Wagner M."/>
            <person name="LePaslier D."/>
        </authorList>
    </citation>
    <scope>NUCLEOTIDE SEQUENCE</scope>
</reference>